<keyword evidence="10" id="KW-0694">RNA-binding</keyword>
<comment type="subcellular location">
    <subcellularLocation>
        <location evidence="4">Cytoplasm</location>
        <location evidence="4">P-body</location>
    </subcellularLocation>
    <subcellularLocation>
        <location evidence="3">Nucleus</location>
    </subcellularLocation>
</comment>
<dbReference type="AlphaFoldDB" id="A0A9P0EZT1"/>
<keyword evidence="7" id="KW-0597">Phosphoprotein</keyword>
<proteinExistence type="inferred from homology"/>
<evidence type="ECO:0000256" key="7">
    <source>
        <dbReference type="ARBA" id="ARBA00022553"/>
    </source>
</evidence>
<dbReference type="KEGG" id="btab:109036366"/>
<evidence type="ECO:0000313" key="19">
    <source>
        <dbReference type="Proteomes" id="UP001152759"/>
    </source>
</evidence>
<dbReference type="GO" id="GO:0030145">
    <property type="term" value="F:manganese ion binding"/>
    <property type="evidence" value="ECO:0007669"/>
    <property type="project" value="InterPro"/>
</dbReference>
<evidence type="ECO:0000256" key="1">
    <source>
        <dbReference type="ARBA" id="ARBA00001936"/>
    </source>
</evidence>
<dbReference type="Gene3D" id="3.90.79.10">
    <property type="entry name" value="Nucleoside Triphosphate Pyrophosphohydrolase"/>
    <property type="match status" value="1"/>
</dbReference>
<evidence type="ECO:0000256" key="14">
    <source>
        <dbReference type="ARBA" id="ARBA00060003"/>
    </source>
</evidence>
<evidence type="ECO:0000256" key="2">
    <source>
        <dbReference type="ARBA" id="ARBA00001946"/>
    </source>
</evidence>
<dbReference type="FunFam" id="3.90.79.10:FF:000003">
    <property type="entry name" value="M7GpppN-mRNA hydrolase isoform 2"/>
    <property type="match status" value="1"/>
</dbReference>
<keyword evidence="9" id="KW-0378">Hydrolase</keyword>
<evidence type="ECO:0000256" key="9">
    <source>
        <dbReference type="ARBA" id="ARBA00022801"/>
    </source>
</evidence>
<dbReference type="SMART" id="SM01125">
    <property type="entry name" value="DCP2"/>
    <property type="match status" value="1"/>
</dbReference>
<dbReference type="PANTHER" id="PTHR23114:SF17">
    <property type="entry name" value="M7GPPPN-MRNA HYDROLASE"/>
    <property type="match status" value="1"/>
</dbReference>
<dbReference type="SUPFAM" id="SSF140586">
    <property type="entry name" value="Dcp2 domain-like"/>
    <property type="match status" value="1"/>
</dbReference>
<dbReference type="PANTHER" id="PTHR23114">
    <property type="entry name" value="M7GPPPN-MRNA HYDROLASE"/>
    <property type="match status" value="1"/>
</dbReference>
<comment type="similarity">
    <text evidence="5">Belongs to the Nudix hydrolase family. DCP2 subfamily.</text>
</comment>
<dbReference type="GO" id="GO:0000290">
    <property type="term" value="P:deadenylation-dependent decapping of nuclear-transcribed mRNA"/>
    <property type="evidence" value="ECO:0007669"/>
    <property type="project" value="InterPro"/>
</dbReference>
<dbReference type="GO" id="GO:0003723">
    <property type="term" value="F:RNA binding"/>
    <property type="evidence" value="ECO:0007669"/>
    <property type="project" value="UniProtKB-KW"/>
</dbReference>
<name>A0A9P0EZT1_BEMTA</name>
<evidence type="ECO:0000256" key="15">
    <source>
        <dbReference type="ARBA" id="ARBA00068566"/>
    </source>
</evidence>
<dbReference type="Pfam" id="PF00293">
    <property type="entry name" value="NUDIX"/>
    <property type="match status" value="1"/>
</dbReference>
<dbReference type="InterPro" id="IPR044099">
    <property type="entry name" value="Dcp2_NUDIX"/>
</dbReference>
<evidence type="ECO:0000256" key="5">
    <source>
        <dbReference type="ARBA" id="ARBA00005279"/>
    </source>
</evidence>
<dbReference type="Gene3D" id="1.10.10.1050">
    <property type="entry name" value="Dcp2, box A domain"/>
    <property type="match status" value="1"/>
</dbReference>
<dbReference type="GO" id="GO:0000184">
    <property type="term" value="P:nuclear-transcribed mRNA catabolic process, nonsense-mediated decay"/>
    <property type="evidence" value="ECO:0007669"/>
    <property type="project" value="InterPro"/>
</dbReference>
<evidence type="ECO:0000256" key="13">
    <source>
        <dbReference type="ARBA" id="ARBA00047661"/>
    </source>
</evidence>
<dbReference type="GO" id="GO:0005634">
    <property type="term" value="C:nucleus"/>
    <property type="evidence" value="ECO:0007669"/>
    <property type="project" value="UniProtKB-SubCell"/>
</dbReference>
<keyword evidence="12" id="KW-0539">Nucleus</keyword>
<gene>
    <name evidence="18" type="ORF">BEMITA_LOCUS1868</name>
</gene>
<evidence type="ECO:0000256" key="4">
    <source>
        <dbReference type="ARBA" id="ARBA00004201"/>
    </source>
</evidence>
<comment type="cofactor">
    <cofactor evidence="1">
        <name>Mn(2+)</name>
        <dbReference type="ChEBI" id="CHEBI:29035"/>
    </cofactor>
</comment>
<keyword evidence="8" id="KW-0479">Metal-binding</keyword>
<keyword evidence="6" id="KW-0963">Cytoplasm</keyword>
<dbReference type="InterPro" id="IPR007722">
    <property type="entry name" value="DCP2_BoxA"/>
</dbReference>
<sequence>MSAIKDKVKSEITVPHTIPIDILDDLGSRFIINVPIEERQDLIRLCFQVELAHWFFLDFYCTQENLKLKTCGMKEFTIHMFQHIPFLKQYASMVNEVLEQWREYKQSVPTFGAIILSENYSHVLLVQSYWSKASWGFPKGKINKDETPLHCAAREVLEETGFEISHLLNANEFIETVANDQLTRLYIVSGVRRDVKFEPRTRNEIKAVEWFPISDLPTSRKDMTPKIKCGYGPSSFFMVLPFMRRLKAWIKDKTQKTSRRPRHKSLTDVEIEPQFVKSHSDKAAARAKRFQQSLQTEIETYKALQSQKVPTNGIQKNVKSLDKSRSSRRRLFLGEENGKVQKSKEPDPEFTAPSWAYFKFDRQAIIKCLNDCQHNFQSKLALNVG</sequence>
<dbReference type="Proteomes" id="UP001152759">
    <property type="component" value="Chromosome 1"/>
</dbReference>
<evidence type="ECO:0000256" key="6">
    <source>
        <dbReference type="ARBA" id="ARBA00022490"/>
    </source>
</evidence>
<protein>
    <recommendedName>
        <fullName evidence="15">m7GpppN-mRNA hydrolase</fullName>
    </recommendedName>
    <alternativeName>
        <fullName evidence="16">mRNA-decapping enzyme 2</fullName>
    </alternativeName>
</protein>
<evidence type="ECO:0000256" key="12">
    <source>
        <dbReference type="ARBA" id="ARBA00023242"/>
    </source>
</evidence>
<dbReference type="InterPro" id="IPR036189">
    <property type="entry name" value="DCP2_BoxA_sf"/>
</dbReference>
<dbReference type="GO" id="GO:0140933">
    <property type="term" value="F:5'-(N(7)-methylguanosine 5'-triphospho)-[mRNA] hydrolase activity"/>
    <property type="evidence" value="ECO:0007669"/>
    <property type="project" value="UniProtKB-EC"/>
</dbReference>
<evidence type="ECO:0000256" key="11">
    <source>
        <dbReference type="ARBA" id="ARBA00023211"/>
    </source>
</evidence>
<reference evidence="18" key="1">
    <citation type="submission" date="2021-12" db="EMBL/GenBank/DDBJ databases">
        <authorList>
            <person name="King R."/>
        </authorList>
    </citation>
    <scope>NUCLEOTIDE SEQUENCE</scope>
</reference>
<keyword evidence="11" id="KW-0464">Manganese</keyword>
<comment type="cofactor">
    <cofactor evidence="2">
        <name>Mg(2+)</name>
        <dbReference type="ChEBI" id="CHEBI:18420"/>
    </cofactor>
</comment>
<evidence type="ECO:0000256" key="8">
    <source>
        <dbReference type="ARBA" id="ARBA00022723"/>
    </source>
</evidence>
<dbReference type="GO" id="GO:0000932">
    <property type="term" value="C:P-body"/>
    <property type="evidence" value="ECO:0007669"/>
    <property type="project" value="UniProtKB-SubCell"/>
</dbReference>
<dbReference type="InterPro" id="IPR015797">
    <property type="entry name" value="NUDIX_hydrolase-like_dom_sf"/>
</dbReference>
<dbReference type="CDD" id="cd03672">
    <property type="entry name" value="NUDIX_Dcp2p_Nudt20"/>
    <property type="match status" value="1"/>
</dbReference>
<comment type="catalytic activity">
    <reaction evidence="13">
        <text>a 5'-end (N(7)-methyl 5'-triphosphoguanosine)-ribonucleoside in mRNA + H2O = N(7)-methyl-GDP + a 5'-end phospho-ribonucleoside in mRNA + 2 H(+)</text>
        <dbReference type="Rhea" id="RHEA:67484"/>
        <dbReference type="Rhea" id="RHEA-COMP:15692"/>
        <dbReference type="Rhea" id="RHEA-COMP:17167"/>
        <dbReference type="ChEBI" id="CHEBI:15377"/>
        <dbReference type="ChEBI" id="CHEBI:15378"/>
        <dbReference type="ChEBI" id="CHEBI:63714"/>
        <dbReference type="ChEBI" id="CHEBI:138282"/>
        <dbReference type="ChEBI" id="CHEBI:156461"/>
        <dbReference type="EC" id="3.6.1.62"/>
    </reaction>
    <physiologicalReaction direction="left-to-right" evidence="13">
        <dbReference type="Rhea" id="RHEA:67485"/>
    </physiologicalReaction>
</comment>
<keyword evidence="19" id="KW-1185">Reference proteome</keyword>
<dbReference type="PROSITE" id="PS00893">
    <property type="entry name" value="NUDIX_BOX"/>
    <property type="match status" value="1"/>
</dbReference>
<evidence type="ECO:0000256" key="3">
    <source>
        <dbReference type="ARBA" id="ARBA00004123"/>
    </source>
</evidence>
<evidence type="ECO:0000313" key="18">
    <source>
        <dbReference type="EMBL" id="CAH0382314.1"/>
    </source>
</evidence>
<dbReference type="PROSITE" id="PS51462">
    <property type="entry name" value="NUDIX"/>
    <property type="match status" value="1"/>
</dbReference>
<dbReference type="FunFam" id="1.10.10.1050:FF:000001">
    <property type="entry name" value="M7GpppN-mRNA hydrolase isoform 2"/>
    <property type="match status" value="1"/>
</dbReference>
<accession>A0A9P0EZT1</accession>
<dbReference type="InterPro" id="IPR000086">
    <property type="entry name" value="NUDIX_hydrolase_dom"/>
</dbReference>
<feature type="domain" description="Nudix hydrolase" evidence="17">
    <location>
        <begin position="106"/>
        <end position="237"/>
    </location>
</feature>
<evidence type="ECO:0000259" key="17">
    <source>
        <dbReference type="PROSITE" id="PS51462"/>
    </source>
</evidence>
<dbReference type="Pfam" id="PF05026">
    <property type="entry name" value="DCP2"/>
    <property type="match status" value="1"/>
</dbReference>
<organism evidence="18 19">
    <name type="scientific">Bemisia tabaci</name>
    <name type="common">Sweetpotato whitefly</name>
    <name type="synonym">Aleurodes tabaci</name>
    <dbReference type="NCBI Taxonomy" id="7038"/>
    <lineage>
        <taxon>Eukaryota</taxon>
        <taxon>Metazoa</taxon>
        <taxon>Ecdysozoa</taxon>
        <taxon>Arthropoda</taxon>
        <taxon>Hexapoda</taxon>
        <taxon>Insecta</taxon>
        <taxon>Pterygota</taxon>
        <taxon>Neoptera</taxon>
        <taxon>Paraneoptera</taxon>
        <taxon>Hemiptera</taxon>
        <taxon>Sternorrhyncha</taxon>
        <taxon>Aleyrodoidea</taxon>
        <taxon>Aleyrodidae</taxon>
        <taxon>Aleyrodinae</taxon>
        <taxon>Bemisia</taxon>
    </lineage>
</organism>
<dbReference type="EMBL" id="OU963862">
    <property type="protein sequence ID" value="CAH0382314.1"/>
    <property type="molecule type" value="Genomic_DNA"/>
</dbReference>
<evidence type="ECO:0000256" key="16">
    <source>
        <dbReference type="ARBA" id="ARBA00078183"/>
    </source>
</evidence>
<evidence type="ECO:0000256" key="10">
    <source>
        <dbReference type="ARBA" id="ARBA00022884"/>
    </source>
</evidence>
<dbReference type="InterPro" id="IPR020084">
    <property type="entry name" value="NUDIX_hydrolase_CS"/>
</dbReference>
<comment type="function">
    <text evidence="14">Decapping metalloenzyme that catalyzes the cleavage of the cap structure on mRNAs. Removes the 7-methyl guanine cap structure from mRNA molecules, yielding a 5'-phosphorylated mRNA fragment and 7m-GDP. Necessary for the degradation of mRNAs, both in normal mRNA turnover and in nonsense-mediated mRNA decay. Plays a role in replication-dependent histone mRNA degradation. Has higher activity towards mRNAs that lack a poly(A) tail. Has no activity towards a cap structure lacking an RNA moiety. The presence of a N(6)-methyladenosine methylation at the second transcribed position of mRNAs (N(6),2'-O-dimethyladenosine cap; m6A(m)) provides resistance to DCP2-mediated decapping. Blocks autophagy in nutrient-rich conditions by repressing the expression of ATG-related genes through degradation of their transcripts.</text>
</comment>
<dbReference type="SUPFAM" id="SSF55811">
    <property type="entry name" value="Nudix"/>
    <property type="match status" value="1"/>
</dbReference>